<gene>
    <name evidence="1" type="ORF">FKW44_011010</name>
</gene>
<evidence type="ECO:0000313" key="1">
    <source>
        <dbReference type="EMBL" id="QQP50116.1"/>
    </source>
</evidence>
<organism evidence="1 2">
    <name type="scientific">Caligus rogercresseyi</name>
    <name type="common">Sea louse</name>
    <dbReference type="NCBI Taxonomy" id="217165"/>
    <lineage>
        <taxon>Eukaryota</taxon>
        <taxon>Metazoa</taxon>
        <taxon>Ecdysozoa</taxon>
        <taxon>Arthropoda</taxon>
        <taxon>Crustacea</taxon>
        <taxon>Multicrustacea</taxon>
        <taxon>Hexanauplia</taxon>
        <taxon>Copepoda</taxon>
        <taxon>Siphonostomatoida</taxon>
        <taxon>Caligidae</taxon>
        <taxon>Caligus</taxon>
    </lineage>
</organism>
<protein>
    <submittedName>
        <fullName evidence="1">Uncharacterized protein</fullName>
    </submittedName>
</protein>
<dbReference type="Proteomes" id="UP000595437">
    <property type="component" value="Chromosome 7"/>
</dbReference>
<sequence>MLRLCPNLRVLRTGRNACLPSLFHLDQANVKKYCTTQMYTTRAMQTNQLTPNVLLLVHRRT</sequence>
<accession>A0A7T8HHY4</accession>
<name>A0A7T8HHY4_CALRO</name>
<keyword evidence="2" id="KW-1185">Reference proteome</keyword>
<reference evidence="2" key="1">
    <citation type="submission" date="2021-01" db="EMBL/GenBank/DDBJ databases">
        <title>Caligus Genome Assembly.</title>
        <authorList>
            <person name="Gallardo-Escarate C."/>
        </authorList>
    </citation>
    <scope>NUCLEOTIDE SEQUENCE [LARGE SCALE GENOMIC DNA]</scope>
</reference>
<dbReference type="EMBL" id="CP045896">
    <property type="protein sequence ID" value="QQP50116.1"/>
    <property type="molecule type" value="Genomic_DNA"/>
</dbReference>
<dbReference type="AlphaFoldDB" id="A0A7T8HHY4"/>
<proteinExistence type="predicted"/>
<evidence type="ECO:0000313" key="2">
    <source>
        <dbReference type="Proteomes" id="UP000595437"/>
    </source>
</evidence>